<dbReference type="PANTHER" id="PTHR12526">
    <property type="entry name" value="GLYCOSYLTRANSFERASE"/>
    <property type="match status" value="1"/>
</dbReference>
<organism evidence="4 5">
    <name type="scientific">Rhodomicrobium udaipurense</name>
    <dbReference type="NCBI Taxonomy" id="1202716"/>
    <lineage>
        <taxon>Bacteria</taxon>
        <taxon>Pseudomonadati</taxon>
        <taxon>Pseudomonadota</taxon>
        <taxon>Alphaproteobacteria</taxon>
        <taxon>Hyphomicrobiales</taxon>
        <taxon>Hyphomicrobiaceae</taxon>
        <taxon>Rhodomicrobium</taxon>
    </lineage>
</organism>
<dbReference type="Proteomes" id="UP000623250">
    <property type="component" value="Unassembled WGS sequence"/>
</dbReference>
<dbReference type="Pfam" id="PF00534">
    <property type="entry name" value="Glycos_transf_1"/>
    <property type="match status" value="1"/>
</dbReference>
<dbReference type="EMBL" id="JAEMUK010000004">
    <property type="protein sequence ID" value="MBJ7542275.1"/>
    <property type="molecule type" value="Genomic_DNA"/>
</dbReference>
<feature type="domain" description="Glycosyltransferase subfamily 4-like N-terminal" evidence="3">
    <location>
        <begin position="105"/>
        <end position="216"/>
    </location>
</feature>
<dbReference type="RefSeq" id="WP_037235976.1">
    <property type="nucleotide sequence ID" value="NZ_JAEMUK010000004.1"/>
</dbReference>
<evidence type="ECO:0000259" key="2">
    <source>
        <dbReference type="Pfam" id="PF00534"/>
    </source>
</evidence>
<keyword evidence="5" id="KW-1185">Reference proteome</keyword>
<dbReference type="Gene3D" id="3.40.50.2000">
    <property type="entry name" value="Glycogen Phosphorylase B"/>
    <property type="match status" value="2"/>
</dbReference>
<protein>
    <submittedName>
        <fullName evidence="4">Glycosyltransferase family 4 protein</fullName>
    </submittedName>
</protein>
<comment type="caution">
    <text evidence="4">The sequence shown here is derived from an EMBL/GenBank/DDBJ whole genome shotgun (WGS) entry which is preliminary data.</text>
</comment>
<dbReference type="CDD" id="cd03801">
    <property type="entry name" value="GT4_PimA-like"/>
    <property type="match status" value="1"/>
</dbReference>
<dbReference type="Pfam" id="PF13439">
    <property type="entry name" value="Glyco_transf_4"/>
    <property type="match status" value="1"/>
</dbReference>
<dbReference type="SUPFAM" id="SSF53756">
    <property type="entry name" value="UDP-Glycosyltransferase/glycogen phosphorylase"/>
    <property type="match status" value="1"/>
</dbReference>
<evidence type="ECO:0000313" key="5">
    <source>
        <dbReference type="Proteomes" id="UP000623250"/>
    </source>
</evidence>
<accession>A0A8I1KG15</accession>
<evidence type="ECO:0000259" key="3">
    <source>
        <dbReference type="Pfam" id="PF13439"/>
    </source>
</evidence>
<keyword evidence="4" id="KW-0808">Transferase</keyword>
<dbReference type="InterPro" id="IPR028098">
    <property type="entry name" value="Glyco_trans_4-like_N"/>
</dbReference>
<feature type="domain" description="Glycosyl transferase family 1" evidence="2">
    <location>
        <begin position="238"/>
        <end position="378"/>
    </location>
</feature>
<feature type="region of interest" description="Disordered" evidence="1">
    <location>
        <begin position="1"/>
        <end position="26"/>
    </location>
</feature>
<sequence>MDVETSPASSTAGRDTKLETAPAPRPRRRCILHVTGDYPNINKPLNTMAVKNFIDANPEADHIIVTLDRTSLPWRARVTPGGGNGDSRMISIRYWGLPLGVQLAASMYLVARQTRRILQTRGEDFDVIHAHKLTFEGLAGYWLSLWFKKPLVCSLRGEVESKVLAVKPHYRFLYRRVVERSSRLYHVSAWYRPTLQKAFQPSQAKQRLLPNFVDLDGIEPHAASRPNAFVSVLCFEVYKRKGLDRLLPAFKRALEREPGITLDLVGRGSPERLAHIQSLIDRAGLGESVRLLGPVEHTELLRRLGQYSGFVLPSRNETFGMSFIEALLAGVPIVYSKGCGVDGFVDGIAAAVPVDPRSVASISDGIVRLAAHQREYRDWLLRNRDELIARFGTKNHISLYNKDVFSICNEPHSSSG</sequence>
<evidence type="ECO:0000256" key="1">
    <source>
        <dbReference type="SAM" id="MobiDB-lite"/>
    </source>
</evidence>
<gene>
    <name evidence="4" type="ORF">JDN41_01725</name>
</gene>
<dbReference type="PANTHER" id="PTHR12526:SF630">
    <property type="entry name" value="GLYCOSYLTRANSFERASE"/>
    <property type="match status" value="1"/>
</dbReference>
<feature type="compositionally biased region" description="Polar residues" evidence="1">
    <location>
        <begin position="1"/>
        <end position="13"/>
    </location>
</feature>
<evidence type="ECO:0000313" key="4">
    <source>
        <dbReference type="EMBL" id="MBJ7542275.1"/>
    </source>
</evidence>
<reference evidence="4 5" key="1">
    <citation type="submission" date="2020-12" db="EMBL/GenBank/DDBJ databases">
        <title>Revised draft genomes of Rhodomicrobium vannielii ATCC 17100 and Rhodomicrobium udaipurense JA643.</title>
        <authorList>
            <person name="Conners E.M."/>
            <person name="Davenport E.J."/>
            <person name="Bose A."/>
        </authorList>
    </citation>
    <scope>NUCLEOTIDE SEQUENCE [LARGE SCALE GENOMIC DNA]</scope>
    <source>
        <strain evidence="4 5">JA643</strain>
    </source>
</reference>
<proteinExistence type="predicted"/>
<dbReference type="AlphaFoldDB" id="A0A8I1KG15"/>
<dbReference type="InterPro" id="IPR001296">
    <property type="entry name" value="Glyco_trans_1"/>
</dbReference>
<name>A0A8I1KG15_9HYPH</name>
<dbReference type="GO" id="GO:0016757">
    <property type="term" value="F:glycosyltransferase activity"/>
    <property type="evidence" value="ECO:0007669"/>
    <property type="project" value="InterPro"/>
</dbReference>